<sequence>MKKMFELKSDLSTILDPKSNLSTILANQRTPHFSSNFATFAIMQNVKVLQENDLEYLDQCNQYCFRENYFKNIPATSYGLILNYPIFLSLSYQFYIPCLNDTKNGRYF</sequence>
<proteinExistence type="predicted"/>
<protein>
    <submittedName>
        <fullName evidence="1">Uncharacterized protein</fullName>
    </submittedName>
</protein>
<organism evidence="1">
    <name type="scientific">Cacopsylla melanoneura</name>
    <dbReference type="NCBI Taxonomy" id="428564"/>
    <lineage>
        <taxon>Eukaryota</taxon>
        <taxon>Metazoa</taxon>
        <taxon>Ecdysozoa</taxon>
        <taxon>Arthropoda</taxon>
        <taxon>Hexapoda</taxon>
        <taxon>Insecta</taxon>
        <taxon>Pterygota</taxon>
        <taxon>Neoptera</taxon>
        <taxon>Paraneoptera</taxon>
        <taxon>Hemiptera</taxon>
        <taxon>Sternorrhyncha</taxon>
        <taxon>Psylloidea</taxon>
        <taxon>Psyllidae</taxon>
        <taxon>Psyllinae</taxon>
        <taxon>Cacopsylla</taxon>
    </lineage>
</organism>
<dbReference type="AlphaFoldDB" id="A0A8D8YZ82"/>
<name>A0A8D8YZ82_9HEMI</name>
<evidence type="ECO:0000313" key="1">
    <source>
        <dbReference type="EMBL" id="CAG6737975.1"/>
    </source>
</evidence>
<reference evidence="1" key="1">
    <citation type="submission" date="2021-05" db="EMBL/GenBank/DDBJ databases">
        <authorList>
            <person name="Alioto T."/>
            <person name="Alioto T."/>
            <person name="Gomez Garrido J."/>
        </authorList>
    </citation>
    <scope>NUCLEOTIDE SEQUENCE</scope>
</reference>
<dbReference type="EMBL" id="HBUF01405579">
    <property type="protein sequence ID" value="CAG6737975.1"/>
    <property type="molecule type" value="Transcribed_RNA"/>
</dbReference>
<accession>A0A8D8YZ82</accession>